<dbReference type="Pfam" id="PF13361">
    <property type="entry name" value="UvrD_C"/>
    <property type="match status" value="1"/>
</dbReference>
<dbReference type="CDD" id="cd17932">
    <property type="entry name" value="DEXQc_UvrD"/>
    <property type="match status" value="1"/>
</dbReference>
<dbReference type="GO" id="GO:0033202">
    <property type="term" value="C:DNA helicase complex"/>
    <property type="evidence" value="ECO:0007669"/>
    <property type="project" value="TreeGrafter"/>
</dbReference>
<evidence type="ECO:0000256" key="11">
    <source>
        <dbReference type="ARBA" id="ARBA00034617"/>
    </source>
</evidence>
<dbReference type="EC" id="5.6.2.4" evidence="12"/>
<evidence type="ECO:0000256" key="1">
    <source>
        <dbReference type="ARBA" id="ARBA00022722"/>
    </source>
</evidence>
<dbReference type="PROSITE" id="PS51198">
    <property type="entry name" value="UVRD_HELICASE_ATP_BIND"/>
    <property type="match status" value="1"/>
</dbReference>
<evidence type="ECO:0000256" key="6">
    <source>
        <dbReference type="ARBA" id="ARBA00022839"/>
    </source>
</evidence>
<keyword evidence="8" id="KW-0238">DNA-binding</keyword>
<comment type="catalytic activity">
    <reaction evidence="13">
        <text>ATP + H2O = ADP + phosphate + H(+)</text>
        <dbReference type="Rhea" id="RHEA:13065"/>
        <dbReference type="ChEBI" id="CHEBI:15377"/>
        <dbReference type="ChEBI" id="CHEBI:15378"/>
        <dbReference type="ChEBI" id="CHEBI:30616"/>
        <dbReference type="ChEBI" id="CHEBI:43474"/>
        <dbReference type="ChEBI" id="CHEBI:456216"/>
        <dbReference type="EC" id="5.6.2.4"/>
    </reaction>
</comment>
<dbReference type="PANTHER" id="PTHR11070:SF48">
    <property type="entry name" value="ATP-DEPENDENT HELICASE_NUCLEASE SUBUNIT A"/>
    <property type="match status" value="1"/>
</dbReference>
<dbReference type="SUPFAM" id="SSF52980">
    <property type="entry name" value="Restriction endonuclease-like"/>
    <property type="match status" value="1"/>
</dbReference>
<feature type="binding site" evidence="14">
    <location>
        <begin position="27"/>
        <end position="34"/>
    </location>
    <ligand>
        <name>ATP</name>
        <dbReference type="ChEBI" id="CHEBI:30616"/>
    </ligand>
</feature>
<keyword evidence="3" id="KW-0227">DNA damage</keyword>
<evidence type="ECO:0000256" key="13">
    <source>
        <dbReference type="ARBA" id="ARBA00048988"/>
    </source>
</evidence>
<evidence type="ECO:0000259" key="15">
    <source>
        <dbReference type="PROSITE" id="PS51198"/>
    </source>
</evidence>
<dbReference type="InterPro" id="IPR014017">
    <property type="entry name" value="DNA_helicase_UvrD-like_C"/>
</dbReference>
<dbReference type="PANTHER" id="PTHR11070">
    <property type="entry name" value="UVRD / RECB / PCRA DNA HELICASE FAMILY MEMBER"/>
    <property type="match status" value="1"/>
</dbReference>
<keyword evidence="1" id="KW-0540">Nuclease</keyword>
<dbReference type="Gene3D" id="1.10.486.10">
    <property type="entry name" value="PCRA, domain 4"/>
    <property type="match status" value="1"/>
</dbReference>
<dbReference type="Gene3D" id="3.90.320.10">
    <property type="match status" value="1"/>
</dbReference>
<dbReference type="AlphaFoldDB" id="A0A2M8EX94"/>
<reference evidence="18" key="1">
    <citation type="submission" date="2017-09" db="EMBL/GenBank/DDBJ databases">
        <title>Depth-based differentiation of microbial function through sediment-hosted aquifers and enrichment of novel symbionts in the deep terrestrial subsurface.</title>
        <authorList>
            <person name="Probst A.J."/>
            <person name="Ladd B."/>
            <person name="Jarett J.K."/>
            <person name="Geller-Mcgrath D.E."/>
            <person name="Sieber C.M.K."/>
            <person name="Emerson J.B."/>
            <person name="Anantharaman K."/>
            <person name="Thomas B.C."/>
            <person name="Malmstrom R."/>
            <person name="Stieglmeier M."/>
            <person name="Klingl A."/>
            <person name="Woyke T."/>
            <person name="Ryan C.M."/>
            <person name="Banfield J.F."/>
        </authorList>
    </citation>
    <scope>NUCLEOTIDE SEQUENCE [LARGE SCALE GENOMIC DNA]</scope>
</reference>
<evidence type="ECO:0000256" key="14">
    <source>
        <dbReference type="PROSITE-ProRule" id="PRU00560"/>
    </source>
</evidence>
<comment type="caution">
    <text evidence="17">The sequence shown here is derived from an EMBL/GenBank/DDBJ whole genome shotgun (WGS) entry which is preliminary data.</text>
</comment>
<proteinExistence type="predicted"/>
<evidence type="ECO:0000256" key="9">
    <source>
        <dbReference type="ARBA" id="ARBA00023204"/>
    </source>
</evidence>
<dbReference type="InterPro" id="IPR027417">
    <property type="entry name" value="P-loop_NTPase"/>
</dbReference>
<evidence type="ECO:0000256" key="5">
    <source>
        <dbReference type="ARBA" id="ARBA00022806"/>
    </source>
</evidence>
<evidence type="ECO:0000256" key="2">
    <source>
        <dbReference type="ARBA" id="ARBA00022741"/>
    </source>
</evidence>
<dbReference type="GO" id="GO:0005829">
    <property type="term" value="C:cytosol"/>
    <property type="evidence" value="ECO:0007669"/>
    <property type="project" value="TreeGrafter"/>
</dbReference>
<keyword evidence="10" id="KW-0413">Isomerase</keyword>
<dbReference type="InterPro" id="IPR014016">
    <property type="entry name" value="UvrD-like_ATP-bd"/>
</dbReference>
<dbReference type="GO" id="GO:0005524">
    <property type="term" value="F:ATP binding"/>
    <property type="evidence" value="ECO:0007669"/>
    <property type="project" value="UniProtKB-UniRule"/>
</dbReference>
<evidence type="ECO:0000256" key="8">
    <source>
        <dbReference type="ARBA" id="ARBA00023125"/>
    </source>
</evidence>
<keyword evidence="4 14" id="KW-0378">Hydrolase</keyword>
<dbReference type="InterPro" id="IPR000212">
    <property type="entry name" value="DNA_helicase_UvrD/REP"/>
</dbReference>
<keyword evidence="9" id="KW-0234">DNA repair</keyword>
<dbReference type="InterPro" id="IPR038726">
    <property type="entry name" value="PDDEXK_AddAB-type"/>
</dbReference>
<gene>
    <name evidence="17" type="ORF">CO051_05375</name>
</gene>
<dbReference type="PROSITE" id="PS51217">
    <property type="entry name" value="UVRD_HELICASE_CTER"/>
    <property type="match status" value="1"/>
</dbReference>
<organism evidence="17 18">
    <name type="scientific">Candidatus Roizmanbacteria bacterium CG_4_9_14_0_2_um_filter_39_13</name>
    <dbReference type="NCBI Taxonomy" id="1974839"/>
    <lineage>
        <taxon>Bacteria</taxon>
        <taxon>Candidatus Roizmaniibacteriota</taxon>
    </lineage>
</organism>
<evidence type="ECO:0000256" key="3">
    <source>
        <dbReference type="ARBA" id="ARBA00022763"/>
    </source>
</evidence>
<accession>A0A2M8EX94</accession>
<evidence type="ECO:0000256" key="10">
    <source>
        <dbReference type="ARBA" id="ARBA00023235"/>
    </source>
</evidence>
<feature type="domain" description="UvrD-like helicase C-terminal" evidence="16">
    <location>
        <begin position="336"/>
        <end position="642"/>
    </location>
</feature>
<protein>
    <recommendedName>
        <fullName evidence="12">DNA 3'-5' helicase</fullName>
        <ecNumber evidence="12">5.6.2.4</ecNumber>
    </recommendedName>
</protein>
<keyword evidence="5 14" id="KW-0347">Helicase</keyword>
<sequence length="1008" mass="116395">MHEPSIQLNSSQQKAIKSVSGPLLIVAGAGTGKTTTLVEKIKYLINQKLVRPEEILCLTFTEKAAYEMEERVDRAMPYGFFQMWISTFHAFADDILRDELHHLGMNASYTLMSQAQSVLFLRNNLFNLNLKYFRPISNPNKFIEGLLQHFSRLQDEDISPDDYEKWVNFQCHPEKVKRPKDPGDAWILRSAQNDKIKAELTQKEHMSEEELQQLQELSYAYKTYQKIKIEHDVMDFGDLIFYLNNLFRKRPSILKQYQQKFTYILVDEFQDTNIAQYELIKLLCPPKNNPNLTVVGDDSQAIYKFRGASISNILTFMDDYKKARQISLNDNYRSNQTVLDLAYNLVQNNNPDTLESKLGISKELKSHTKNIKDAVTFNLFAHGDQEANWIVNKIATLHTKEYSFRDFAILVRANSHSEPIITALKRKGIPFQFLGPGTLFKQAEVKDIIAYLQILADPNNTVSMFRVLSMELFQIDAEDLVMCMSFAKKTSLSLYQAIEIFLSFEVSEWYKKDSNQYKEHLPLIKEGTKDKLIEIVTMIKKHLGQIRNDSAGEILFSFLEDSGLLKRLSNPTSEIEEKRTLNITKFFQKLKDIERAQEDTSVFSVNDFITMSMELGESPLAGETDIAEVNAVNILTVHSSKGLEFPVVFLPNVSQGRFPTYRRREQIPIPESLIKEQIPAGDYHVQEERRLFYVGLTRAKDRSFITASEIYGEGLRKRKISPFVAETIGLEEVQKSGAFVAEKKEQLSIFDFKKQGEPVILPPTEVKNISYSQLQTYEMCPLQYKYQYILKIPTAPGSAASFGSTIHNVLQKFYKGFATDSTWDLPHLLNILETMWIPIGYSSQAHQKRMKKEAKEMLENYYHSFHTPEIKIIDLEKLFKIRIGSSEFLTGKIDRVDQKENGGIEVVDYKTGRRPDDKKLKKDLQLAIYAKAASDPGLYNVPIEKIDLSFYYLQAREKITLNRTTKDLEEVQTRVKDVVQKIRGQQFEPHVGLWCDYCSFRMICEAWK</sequence>
<keyword evidence="7 14" id="KW-0067">ATP-binding</keyword>
<keyword evidence="6" id="KW-0269">Exonuclease</keyword>
<dbReference type="GO" id="GO:0000725">
    <property type="term" value="P:recombinational repair"/>
    <property type="evidence" value="ECO:0007669"/>
    <property type="project" value="TreeGrafter"/>
</dbReference>
<evidence type="ECO:0000256" key="7">
    <source>
        <dbReference type="ARBA" id="ARBA00022840"/>
    </source>
</evidence>
<keyword evidence="2 14" id="KW-0547">Nucleotide-binding</keyword>
<dbReference type="EMBL" id="PFSC01000136">
    <property type="protein sequence ID" value="PJC30491.1"/>
    <property type="molecule type" value="Genomic_DNA"/>
</dbReference>
<evidence type="ECO:0000313" key="18">
    <source>
        <dbReference type="Proteomes" id="UP000231383"/>
    </source>
</evidence>
<dbReference type="SUPFAM" id="SSF52540">
    <property type="entry name" value="P-loop containing nucleoside triphosphate hydrolases"/>
    <property type="match status" value="1"/>
</dbReference>
<feature type="domain" description="UvrD-like helicase ATP-binding" evidence="15">
    <location>
        <begin position="6"/>
        <end position="335"/>
    </location>
</feature>
<dbReference type="GO" id="GO:0003677">
    <property type="term" value="F:DNA binding"/>
    <property type="evidence" value="ECO:0007669"/>
    <property type="project" value="UniProtKB-KW"/>
</dbReference>
<evidence type="ECO:0000259" key="16">
    <source>
        <dbReference type="PROSITE" id="PS51217"/>
    </source>
</evidence>
<dbReference type="GO" id="GO:0043138">
    <property type="term" value="F:3'-5' DNA helicase activity"/>
    <property type="evidence" value="ECO:0007669"/>
    <property type="project" value="UniProtKB-EC"/>
</dbReference>
<dbReference type="Pfam" id="PF12705">
    <property type="entry name" value="PDDEXK_1"/>
    <property type="match status" value="1"/>
</dbReference>
<evidence type="ECO:0000313" key="17">
    <source>
        <dbReference type="EMBL" id="PJC30491.1"/>
    </source>
</evidence>
<dbReference type="InterPro" id="IPR011604">
    <property type="entry name" value="PDDEXK-like_dom_sf"/>
</dbReference>
<dbReference type="InterPro" id="IPR011335">
    <property type="entry name" value="Restrct_endonuc-II-like"/>
</dbReference>
<dbReference type="Gene3D" id="3.40.50.300">
    <property type="entry name" value="P-loop containing nucleotide triphosphate hydrolases"/>
    <property type="match status" value="3"/>
</dbReference>
<dbReference type="GO" id="GO:0004527">
    <property type="term" value="F:exonuclease activity"/>
    <property type="evidence" value="ECO:0007669"/>
    <property type="project" value="UniProtKB-KW"/>
</dbReference>
<dbReference type="Proteomes" id="UP000231383">
    <property type="component" value="Unassembled WGS sequence"/>
</dbReference>
<evidence type="ECO:0000256" key="4">
    <source>
        <dbReference type="ARBA" id="ARBA00022801"/>
    </source>
</evidence>
<name>A0A2M8EX94_9BACT</name>
<comment type="catalytic activity">
    <reaction evidence="11">
        <text>Couples ATP hydrolysis with the unwinding of duplex DNA by translocating in the 3'-5' direction.</text>
        <dbReference type="EC" id="5.6.2.4"/>
    </reaction>
</comment>
<evidence type="ECO:0000256" key="12">
    <source>
        <dbReference type="ARBA" id="ARBA00034808"/>
    </source>
</evidence>
<dbReference type="Pfam" id="PF00580">
    <property type="entry name" value="UvrD-helicase"/>
    <property type="match status" value="1"/>
</dbReference>